<dbReference type="AlphaFoldDB" id="A0A5N6NVM1"/>
<gene>
    <name evidence="2" type="ORF">E3N88_18139</name>
</gene>
<organism evidence="2 3">
    <name type="scientific">Mikania micrantha</name>
    <name type="common">bitter vine</name>
    <dbReference type="NCBI Taxonomy" id="192012"/>
    <lineage>
        <taxon>Eukaryota</taxon>
        <taxon>Viridiplantae</taxon>
        <taxon>Streptophyta</taxon>
        <taxon>Embryophyta</taxon>
        <taxon>Tracheophyta</taxon>
        <taxon>Spermatophyta</taxon>
        <taxon>Magnoliopsida</taxon>
        <taxon>eudicotyledons</taxon>
        <taxon>Gunneridae</taxon>
        <taxon>Pentapetalae</taxon>
        <taxon>asterids</taxon>
        <taxon>campanulids</taxon>
        <taxon>Asterales</taxon>
        <taxon>Asteraceae</taxon>
        <taxon>Asteroideae</taxon>
        <taxon>Heliantheae alliance</taxon>
        <taxon>Eupatorieae</taxon>
        <taxon>Mikania</taxon>
    </lineage>
</organism>
<dbReference type="Proteomes" id="UP000326396">
    <property type="component" value="Linkage Group LG17"/>
</dbReference>
<comment type="caution">
    <text evidence="2">The sequence shown here is derived from an EMBL/GenBank/DDBJ whole genome shotgun (WGS) entry which is preliminary data.</text>
</comment>
<name>A0A5N6NVM1_9ASTR</name>
<keyword evidence="3" id="KW-1185">Reference proteome</keyword>
<reference evidence="2 3" key="1">
    <citation type="submission" date="2019-05" db="EMBL/GenBank/DDBJ databases">
        <title>Mikania micrantha, genome provides insights into the molecular mechanism of rapid growth.</title>
        <authorList>
            <person name="Liu B."/>
        </authorList>
    </citation>
    <scope>NUCLEOTIDE SEQUENCE [LARGE SCALE GENOMIC DNA]</scope>
    <source>
        <strain evidence="2">NLD-2019</strain>
        <tissue evidence="2">Leaf</tissue>
    </source>
</reference>
<dbReference type="EMBL" id="SZYD01000009">
    <property type="protein sequence ID" value="KAD5318193.1"/>
    <property type="molecule type" value="Genomic_DNA"/>
</dbReference>
<evidence type="ECO:0000313" key="3">
    <source>
        <dbReference type="Proteomes" id="UP000326396"/>
    </source>
</evidence>
<accession>A0A5N6NVM1</accession>
<proteinExistence type="predicted"/>
<dbReference type="OrthoDB" id="10631605at2759"/>
<evidence type="ECO:0000256" key="1">
    <source>
        <dbReference type="SAM" id="MobiDB-lite"/>
    </source>
</evidence>
<protein>
    <submittedName>
        <fullName evidence="2">Uncharacterized protein</fullName>
    </submittedName>
</protein>
<evidence type="ECO:0000313" key="2">
    <source>
        <dbReference type="EMBL" id="KAD5318193.1"/>
    </source>
</evidence>
<feature type="region of interest" description="Disordered" evidence="1">
    <location>
        <begin position="117"/>
        <end position="176"/>
    </location>
</feature>
<sequence length="176" mass="19415">MEVGGRLDPFVCPIHKHTELDDTGDVNEVKVVTEEMGAVCFFRGKMSAVCGPHLQTSFVEEVDQTPARRAFGGCHQPHRSNPPSTISDLPPTPPFQPTVDHLRYSTTAAHLKTRVRSPMAASDDFPAQPLHLRRRRRGGANPHGGEEVEQTLTAARRNLGRSTWPRAVGVEVGHER</sequence>